<proteinExistence type="predicted"/>
<keyword evidence="4" id="KW-1185">Reference proteome</keyword>
<sequence length="391" mass="42871">MSRSSSLYRVESGDPPGNQAGAQRPEQGSSPPAPNAQQNSVMNLPNISISTVRTLVQDGDNNNNEEKLGNKGKAPENPGQDNRYDGPLNSADMTETGYRYAEEGLTKGLYGSLACENALRMIELRDSTNQLSDGDAFSNPHTPSGKWRCCKCKRGHEIYTFTQGQHPVGVLGCVCTHRSCSKCTLEGLIKHFVPMSEPEVVPLSEDKLKAIRFGVFCDGCGLSWRAKKVEDKTPVKCALQRISEVPRRLTKRGAQHLERVRESRSMTNLQAFMRPDASMSASKSVLNLRALSNEMEKEHGAQAEFVAVKFAGIVCTCGMTTDTSTSLCFQMVDPPKDFHRAQFVKQMAERKEPAGFGTTPEDQARGHGTPTLTLKGGRVRHANPLRSNPVD</sequence>
<dbReference type="Pfam" id="PF26652">
    <property type="entry name" value="Zn_ribbon_double"/>
    <property type="match status" value="1"/>
</dbReference>
<name>A0A6A5KMY6_9PLEO</name>
<gene>
    <name evidence="3" type="ORF">BDW02DRAFT_587248</name>
</gene>
<dbReference type="OrthoDB" id="3799818at2759"/>
<feature type="region of interest" description="Disordered" evidence="1">
    <location>
        <begin position="57"/>
        <end position="91"/>
    </location>
</feature>
<evidence type="ECO:0000313" key="4">
    <source>
        <dbReference type="Proteomes" id="UP000800040"/>
    </source>
</evidence>
<reference evidence="3" key="1">
    <citation type="submission" date="2020-01" db="EMBL/GenBank/DDBJ databases">
        <authorList>
            <consortium name="DOE Joint Genome Institute"/>
            <person name="Haridas S."/>
            <person name="Albert R."/>
            <person name="Binder M."/>
            <person name="Bloem J."/>
            <person name="Labutti K."/>
            <person name="Salamov A."/>
            <person name="Andreopoulos B."/>
            <person name="Baker S.E."/>
            <person name="Barry K."/>
            <person name="Bills G."/>
            <person name="Bluhm B.H."/>
            <person name="Cannon C."/>
            <person name="Castanera R."/>
            <person name="Culley D.E."/>
            <person name="Daum C."/>
            <person name="Ezra D."/>
            <person name="Gonzalez J.B."/>
            <person name="Henrissat B."/>
            <person name="Kuo A."/>
            <person name="Liang C."/>
            <person name="Lipzen A."/>
            <person name="Lutzoni F."/>
            <person name="Magnuson J."/>
            <person name="Mondo S."/>
            <person name="Nolan M."/>
            <person name="Ohm R."/>
            <person name="Pangilinan J."/>
            <person name="Park H.-J."/>
            <person name="Ramirez L."/>
            <person name="Alfaro M."/>
            <person name="Sun H."/>
            <person name="Tritt A."/>
            <person name="Yoshinaga Y."/>
            <person name="Zwiers L.-H."/>
            <person name="Turgeon B.G."/>
            <person name="Goodwin S.B."/>
            <person name="Spatafora J.W."/>
            <person name="Crous P.W."/>
            <person name="Grigoriev I.V."/>
        </authorList>
    </citation>
    <scope>NUCLEOTIDE SEQUENCE</scope>
    <source>
        <strain evidence="3">P77</strain>
    </source>
</reference>
<evidence type="ECO:0000256" key="1">
    <source>
        <dbReference type="SAM" id="MobiDB-lite"/>
    </source>
</evidence>
<dbReference type="AlphaFoldDB" id="A0A6A5KMY6"/>
<evidence type="ECO:0000313" key="3">
    <source>
        <dbReference type="EMBL" id="KAF1836576.1"/>
    </source>
</evidence>
<feature type="region of interest" description="Disordered" evidence="1">
    <location>
        <begin position="1"/>
        <end position="42"/>
    </location>
</feature>
<protein>
    <recommendedName>
        <fullName evidence="2">Probable double zinc ribbon domain-containing protein</fullName>
    </recommendedName>
</protein>
<dbReference type="InterPro" id="IPR058253">
    <property type="entry name" value="Zn_ribbon_double"/>
</dbReference>
<dbReference type="Proteomes" id="UP000800040">
    <property type="component" value="Unassembled WGS sequence"/>
</dbReference>
<accession>A0A6A5KMY6</accession>
<feature type="domain" description="Probable double zinc ribbon" evidence="2">
    <location>
        <begin position="145"/>
        <end position="231"/>
    </location>
</feature>
<feature type="compositionally biased region" description="Polar residues" evidence="1">
    <location>
        <begin position="26"/>
        <end position="42"/>
    </location>
</feature>
<organism evidence="3 4">
    <name type="scientific">Decorospora gaudefroyi</name>
    <dbReference type="NCBI Taxonomy" id="184978"/>
    <lineage>
        <taxon>Eukaryota</taxon>
        <taxon>Fungi</taxon>
        <taxon>Dikarya</taxon>
        <taxon>Ascomycota</taxon>
        <taxon>Pezizomycotina</taxon>
        <taxon>Dothideomycetes</taxon>
        <taxon>Pleosporomycetidae</taxon>
        <taxon>Pleosporales</taxon>
        <taxon>Pleosporineae</taxon>
        <taxon>Pleosporaceae</taxon>
        <taxon>Decorospora</taxon>
    </lineage>
</organism>
<evidence type="ECO:0000259" key="2">
    <source>
        <dbReference type="Pfam" id="PF26652"/>
    </source>
</evidence>
<feature type="region of interest" description="Disordered" evidence="1">
    <location>
        <begin position="350"/>
        <end position="391"/>
    </location>
</feature>
<dbReference type="EMBL" id="ML975271">
    <property type="protein sequence ID" value="KAF1836576.1"/>
    <property type="molecule type" value="Genomic_DNA"/>
</dbReference>